<name>A0A9P0NV76_ACAOB</name>
<accession>A0A9P0NV76</accession>
<gene>
    <name evidence="2" type="ORF">ACAOBT_LOCUS2209</name>
</gene>
<dbReference type="Proteomes" id="UP001152888">
    <property type="component" value="Unassembled WGS sequence"/>
</dbReference>
<feature type="region of interest" description="Disordered" evidence="1">
    <location>
        <begin position="18"/>
        <end position="58"/>
    </location>
</feature>
<feature type="compositionally biased region" description="Pro residues" evidence="1">
    <location>
        <begin position="34"/>
        <end position="49"/>
    </location>
</feature>
<dbReference type="OrthoDB" id="6768635at2759"/>
<evidence type="ECO:0000256" key="1">
    <source>
        <dbReference type="SAM" id="MobiDB-lite"/>
    </source>
</evidence>
<comment type="caution">
    <text evidence="2">The sequence shown here is derived from an EMBL/GenBank/DDBJ whole genome shotgun (WGS) entry which is preliminary data.</text>
</comment>
<evidence type="ECO:0000313" key="3">
    <source>
        <dbReference type="Proteomes" id="UP001152888"/>
    </source>
</evidence>
<dbReference type="AlphaFoldDB" id="A0A9P0NV76"/>
<evidence type="ECO:0000313" key="2">
    <source>
        <dbReference type="EMBL" id="CAH1957635.1"/>
    </source>
</evidence>
<protein>
    <submittedName>
        <fullName evidence="2">Uncharacterized protein</fullName>
    </submittedName>
</protein>
<dbReference type="EMBL" id="CAKOFQ010006672">
    <property type="protein sequence ID" value="CAH1957635.1"/>
    <property type="molecule type" value="Genomic_DNA"/>
</dbReference>
<keyword evidence="3" id="KW-1185">Reference proteome</keyword>
<reference evidence="2" key="1">
    <citation type="submission" date="2022-03" db="EMBL/GenBank/DDBJ databases">
        <authorList>
            <person name="Sayadi A."/>
        </authorList>
    </citation>
    <scope>NUCLEOTIDE SEQUENCE</scope>
</reference>
<organism evidence="2 3">
    <name type="scientific">Acanthoscelides obtectus</name>
    <name type="common">Bean weevil</name>
    <name type="synonym">Bruchus obtectus</name>
    <dbReference type="NCBI Taxonomy" id="200917"/>
    <lineage>
        <taxon>Eukaryota</taxon>
        <taxon>Metazoa</taxon>
        <taxon>Ecdysozoa</taxon>
        <taxon>Arthropoda</taxon>
        <taxon>Hexapoda</taxon>
        <taxon>Insecta</taxon>
        <taxon>Pterygota</taxon>
        <taxon>Neoptera</taxon>
        <taxon>Endopterygota</taxon>
        <taxon>Coleoptera</taxon>
        <taxon>Polyphaga</taxon>
        <taxon>Cucujiformia</taxon>
        <taxon>Chrysomeloidea</taxon>
        <taxon>Chrysomelidae</taxon>
        <taxon>Bruchinae</taxon>
        <taxon>Bruchini</taxon>
        <taxon>Acanthoscelides</taxon>
    </lineage>
</organism>
<sequence>MQTAAIVYKMETKEYRGAIVSSSTSSPPSVGHMRPPPPPPPPKVKPPPMESRLEEPSSSIPDLGELLFLEHIFISVYRVVRSKCTS</sequence>
<proteinExistence type="predicted"/>